<feature type="domain" description="RRM" evidence="9">
    <location>
        <begin position="180"/>
        <end position="257"/>
    </location>
</feature>
<dbReference type="SUPFAM" id="SSF54928">
    <property type="entry name" value="RNA-binding domain, RBD"/>
    <property type="match status" value="2"/>
</dbReference>
<feature type="domain" description="RRM" evidence="9">
    <location>
        <begin position="91"/>
        <end position="170"/>
    </location>
</feature>
<organism evidence="10 11">
    <name type="scientific">Meloidogyne incognita</name>
    <name type="common">Southern root-knot nematode worm</name>
    <name type="synonym">Oxyuris incognita</name>
    <dbReference type="NCBI Taxonomy" id="6306"/>
    <lineage>
        <taxon>Eukaryota</taxon>
        <taxon>Metazoa</taxon>
        <taxon>Ecdysozoa</taxon>
        <taxon>Nematoda</taxon>
        <taxon>Chromadorea</taxon>
        <taxon>Rhabditida</taxon>
        <taxon>Tylenchina</taxon>
        <taxon>Tylenchomorpha</taxon>
        <taxon>Tylenchoidea</taxon>
        <taxon>Meloidogynidae</taxon>
        <taxon>Meloidogyninae</taxon>
        <taxon>Meloidogyne</taxon>
        <taxon>Meloidogyne incognita group</taxon>
    </lineage>
</organism>
<dbReference type="WBParaSite" id="Minc3s00125g05325">
    <property type="protein sequence ID" value="Minc3s00125g05325"/>
    <property type="gene ID" value="Minc3s00125g05325"/>
</dbReference>
<comment type="subcellular location">
    <subcellularLocation>
        <location evidence="1">Cytoplasm</location>
    </subcellularLocation>
</comment>
<keyword evidence="4" id="KW-0597">Phosphoprotein</keyword>
<dbReference type="CDD" id="cd12576">
    <property type="entry name" value="RRM1_MSI"/>
    <property type="match status" value="1"/>
</dbReference>
<feature type="compositionally biased region" description="Low complexity" evidence="8">
    <location>
        <begin position="371"/>
        <end position="380"/>
    </location>
</feature>
<dbReference type="PANTHER" id="PTHR48032">
    <property type="entry name" value="RNA-BINDING PROTEIN MUSASHI HOMOLOG RBP6"/>
    <property type="match status" value="1"/>
</dbReference>
<dbReference type="AlphaFoldDB" id="A0A914KUT0"/>
<dbReference type="PANTHER" id="PTHR48032:SF18">
    <property type="entry name" value="RRM DOMAIN-CONTAINING PROTEIN"/>
    <property type="match status" value="1"/>
</dbReference>
<evidence type="ECO:0000256" key="3">
    <source>
        <dbReference type="ARBA" id="ARBA00022490"/>
    </source>
</evidence>
<evidence type="ECO:0000256" key="1">
    <source>
        <dbReference type="ARBA" id="ARBA00004496"/>
    </source>
</evidence>
<evidence type="ECO:0000256" key="6">
    <source>
        <dbReference type="ARBA" id="ARBA00022884"/>
    </source>
</evidence>
<dbReference type="GO" id="GO:0005737">
    <property type="term" value="C:cytoplasm"/>
    <property type="evidence" value="ECO:0007669"/>
    <property type="project" value="UniProtKB-SubCell"/>
</dbReference>
<accession>A0A914KUT0</accession>
<reference evidence="11" key="1">
    <citation type="submission" date="2022-11" db="UniProtKB">
        <authorList>
            <consortium name="WormBaseParasite"/>
        </authorList>
    </citation>
    <scope>IDENTIFICATION</scope>
</reference>
<proteinExistence type="inferred from homology"/>
<evidence type="ECO:0000256" key="5">
    <source>
        <dbReference type="ARBA" id="ARBA00022737"/>
    </source>
</evidence>
<feature type="compositionally biased region" description="Gly residues" evidence="8">
    <location>
        <begin position="388"/>
        <end position="411"/>
    </location>
</feature>
<keyword evidence="5" id="KW-0677">Repeat</keyword>
<keyword evidence="10" id="KW-1185">Reference proteome</keyword>
<protein>
    <submittedName>
        <fullName evidence="11">RRM domain-containing protein</fullName>
    </submittedName>
</protein>
<evidence type="ECO:0000256" key="4">
    <source>
        <dbReference type="ARBA" id="ARBA00022553"/>
    </source>
</evidence>
<dbReference type="Gene3D" id="3.30.70.330">
    <property type="match status" value="2"/>
</dbReference>
<feature type="region of interest" description="Disordered" evidence="8">
    <location>
        <begin position="457"/>
        <end position="488"/>
    </location>
</feature>
<feature type="region of interest" description="Disordered" evidence="8">
    <location>
        <begin position="1"/>
        <end position="45"/>
    </location>
</feature>
<dbReference type="PROSITE" id="PS50102">
    <property type="entry name" value="RRM"/>
    <property type="match status" value="2"/>
</dbReference>
<keyword evidence="6 7" id="KW-0694">RNA-binding</keyword>
<evidence type="ECO:0000313" key="11">
    <source>
        <dbReference type="WBParaSite" id="Minc3s00125g05325"/>
    </source>
</evidence>
<dbReference type="CDD" id="cd12323">
    <property type="entry name" value="RRM2_MSI"/>
    <property type="match status" value="1"/>
</dbReference>
<comment type="similarity">
    <text evidence="2">Belongs to the Musashi family.</text>
</comment>
<dbReference type="GO" id="GO:0006417">
    <property type="term" value="P:regulation of translation"/>
    <property type="evidence" value="ECO:0007669"/>
    <property type="project" value="TreeGrafter"/>
</dbReference>
<feature type="compositionally biased region" description="Basic and acidic residues" evidence="8">
    <location>
        <begin position="14"/>
        <end position="28"/>
    </location>
</feature>
<dbReference type="InterPro" id="IPR035979">
    <property type="entry name" value="RBD_domain_sf"/>
</dbReference>
<dbReference type="SMART" id="SM00360">
    <property type="entry name" value="RRM"/>
    <property type="match status" value="2"/>
</dbReference>
<dbReference type="Pfam" id="PF00076">
    <property type="entry name" value="RRM_1"/>
    <property type="match status" value="2"/>
</dbReference>
<dbReference type="InterPro" id="IPR000504">
    <property type="entry name" value="RRM_dom"/>
</dbReference>
<evidence type="ECO:0000256" key="8">
    <source>
        <dbReference type="SAM" id="MobiDB-lite"/>
    </source>
</evidence>
<dbReference type="GO" id="GO:0003729">
    <property type="term" value="F:mRNA binding"/>
    <property type="evidence" value="ECO:0007669"/>
    <property type="project" value="TreeGrafter"/>
</dbReference>
<evidence type="ECO:0000313" key="10">
    <source>
        <dbReference type="Proteomes" id="UP000887563"/>
    </source>
</evidence>
<sequence length="513" mass="55061">MGEPEKEDGVVQLKIEEGENEKEEKQGKENGGGGGSSNQQQKQKLITTTNVAGGSSACSAALTEDAESQATTTNLDESVDGEIGGGNNEPGKMFVGGLSWQTTAEGLRDYFCKFGEVNECMVMRDPTTKRARGFGFITFVDPISVEKVLAVEIHELDGKRIDPKIAFPKKQQPKLVVKTKKVFIGGLSSNSTIEDLKQYFSQYGNIEDAMLMFDKTTQRHRGFGFITFDDDEVSDKVCEIHFHEINGKMVECKKAQPKEVMLPLQLNKTRAAAARNLYGLAPEQLLAYASFIPRLPAYGPPPAPPSHHHHNHAMTAALTAAAAAGIYGHHHHHPQHGNGGVSCADLPQGVDLLRIGPAATGIQFHGNGFAHQQQHHPQQQVTSHFALGGSGGNNNTGNRGGQLGGNNAGGGPINPRDLAAAQLVAQQQAVYEAAMVYANQLNSLAASADFSAANSAAHHHHAFNQHQHHSSHTSIQPPPPQIFSTNVPTTTLHHHVGGQIQSTTQNQKFGGKP</sequence>
<evidence type="ECO:0000259" key="9">
    <source>
        <dbReference type="PROSITE" id="PS50102"/>
    </source>
</evidence>
<dbReference type="FunFam" id="3.30.70.330:FF:000020">
    <property type="entry name" value="RNA-binding protein Musashi homolog 2 isoform X1"/>
    <property type="match status" value="1"/>
</dbReference>
<feature type="region of interest" description="Disordered" evidence="8">
    <location>
        <begin position="62"/>
        <end position="90"/>
    </location>
</feature>
<feature type="compositionally biased region" description="Basic residues" evidence="8">
    <location>
        <begin position="457"/>
        <end position="471"/>
    </location>
</feature>
<dbReference type="InterPro" id="IPR012677">
    <property type="entry name" value="Nucleotide-bd_a/b_plait_sf"/>
</dbReference>
<evidence type="ECO:0000256" key="2">
    <source>
        <dbReference type="ARBA" id="ARBA00006635"/>
    </source>
</evidence>
<feature type="region of interest" description="Disordered" evidence="8">
    <location>
        <begin position="369"/>
        <end position="411"/>
    </location>
</feature>
<dbReference type="Proteomes" id="UP000887563">
    <property type="component" value="Unplaced"/>
</dbReference>
<evidence type="ECO:0000256" key="7">
    <source>
        <dbReference type="PROSITE-ProRule" id="PRU00176"/>
    </source>
</evidence>
<dbReference type="InterPro" id="IPR034126">
    <property type="entry name" value="MSI_RRM2"/>
</dbReference>
<name>A0A914KUT0_MELIC</name>
<dbReference type="FunFam" id="3.30.70.330:FF:000025">
    <property type="entry name" value="RNA-binding protein Musashi homolog 2 isoform X1"/>
    <property type="match status" value="1"/>
</dbReference>
<keyword evidence="3" id="KW-0963">Cytoplasm</keyword>